<feature type="region of interest" description="Disordered" evidence="1">
    <location>
        <begin position="157"/>
        <end position="190"/>
    </location>
</feature>
<evidence type="ECO:0000259" key="2">
    <source>
        <dbReference type="Pfam" id="PF08719"/>
    </source>
</evidence>
<dbReference type="InterPro" id="IPR037238">
    <property type="entry name" value="YbiA-like_sf"/>
</dbReference>
<dbReference type="VEuPathDB" id="TriTrypDB:LPAL13_060006400"/>
<gene>
    <name evidence="3" type="ORF">LPMP_060110</name>
</gene>
<dbReference type="OrthoDB" id="206452at2759"/>
<dbReference type="VEuPathDB" id="TriTrypDB:LPMP_060110"/>
<sequence>MPSKASSSSKKQNVVTFCEAHDPQYGVLSPLSPSPLVVRHVQYPSLHHYFLCERFKGSPAEQWVTEATTVWSLDRLVKAAEAEGYQRSNWNKVKVDVMLLGTYLKFKQNEAARAVLLSTHPSLLLYHTPKDDFWGDGGDGTGKNVLGVVTMTARARLHSEEERQQERAPAPGRHGKPTAAKSARAPSTHT</sequence>
<accession>A0A088RHX9</accession>
<dbReference type="KEGG" id="lpan:LPMP_060110"/>
<evidence type="ECO:0000313" key="3">
    <source>
        <dbReference type="EMBL" id="AIN95572.1"/>
    </source>
</evidence>
<dbReference type="CDD" id="cd15457">
    <property type="entry name" value="NADAR"/>
    <property type="match status" value="1"/>
</dbReference>
<dbReference type="InterPro" id="IPR012816">
    <property type="entry name" value="NADAR"/>
</dbReference>
<feature type="domain" description="NADAR" evidence="2">
    <location>
        <begin position="17"/>
        <end position="157"/>
    </location>
</feature>
<evidence type="ECO:0000313" key="4">
    <source>
        <dbReference type="Proteomes" id="UP000063063"/>
    </source>
</evidence>
<feature type="compositionally biased region" description="Basic and acidic residues" evidence="1">
    <location>
        <begin position="157"/>
        <end position="166"/>
    </location>
</feature>
<evidence type="ECO:0000256" key="1">
    <source>
        <dbReference type="SAM" id="MobiDB-lite"/>
    </source>
</evidence>
<reference evidence="3 4" key="1">
    <citation type="journal article" date="2015" name="Sci. Rep.">
        <title>The genome of Leishmania panamensis: insights into genomics of the L. (Viannia) subgenus.</title>
        <authorList>
            <person name="Llanes A."/>
            <person name="Restrepo C.M."/>
            <person name="Vecchio G.D."/>
            <person name="Anguizola F.J."/>
            <person name="Lleonart R."/>
        </authorList>
    </citation>
    <scope>NUCLEOTIDE SEQUENCE [LARGE SCALE GENOMIC DNA]</scope>
    <source>
        <strain evidence="3 4">MHOM/PA/94/PSC-1</strain>
    </source>
</reference>
<name>A0A088RHX9_LEIPA</name>
<dbReference type="Pfam" id="PF08719">
    <property type="entry name" value="NADAR"/>
    <property type="match status" value="1"/>
</dbReference>
<organism evidence="3 4">
    <name type="scientific">Leishmania panamensis</name>
    <dbReference type="NCBI Taxonomy" id="5679"/>
    <lineage>
        <taxon>Eukaryota</taxon>
        <taxon>Discoba</taxon>
        <taxon>Euglenozoa</taxon>
        <taxon>Kinetoplastea</taxon>
        <taxon>Metakinetoplastina</taxon>
        <taxon>Trypanosomatida</taxon>
        <taxon>Trypanosomatidae</taxon>
        <taxon>Leishmaniinae</taxon>
        <taxon>Leishmania</taxon>
        <taxon>Leishmania guyanensis species complex</taxon>
    </lineage>
</organism>
<dbReference type="EMBL" id="CP009375">
    <property type="protein sequence ID" value="AIN95572.1"/>
    <property type="molecule type" value="Genomic_DNA"/>
</dbReference>
<dbReference type="Gene3D" id="1.10.357.40">
    <property type="entry name" value="YbiA-like"/>
    <property type="match status" value="1"/>
</dbReference>
<dbReference type="eggNOG" id="ENOG502S0ST">
    <property type="taxonomic scope" value="Eukaryota"/>
</dbReference>
<dbReference type="AlphaFoldDB" id="A0A088RHX9"/>
<dbReference type="NCBIfam" id="TIGR02464">
    <property type="entry name" value="ribofla_fusion"/>
    <property type="match status" value="1"/>
</dbReference>
<proteinExistence type="predicted"/>
<dbReference type="Proteomes" id="UP000063063">
    <property type="component" value="Chromosome 6"/>
</dbReference>
<dbReference type="GeneID" id="22572217"/>
<protein>
    <recommendedName>
        <fullName evidence="2">NADAR domain-containing protein</fullName>
    </recommendedName>
</protein>
<dbReference type="RefSeq" id="XP_010703894.1">
    <property type="nucleotide sequence ID" value="XM_010705592.1"/>
</dbReference>
<keyword evidence="4" id="KW-1185">Reference proteome</keyword>
<dbReference type="SUPFAM" id="SSF143990">
    <property type="entry name" value="YbiA-like"/>
    <property type="match status" value="1"/>
</dbReference>